<protein>
    <submittedName>
        <fullName evidence="2">Uncharacterized protein</fullName>
    </submittedName>
</protein>
<dbReference type="AlphaFoldDB" id="A0A426Z258"/>
<evidence type="ECO:0000256" key="1">
    <source>
        <dbReference type="SAM" id="MobiDB-lite"/>
    </source>
</evidence>
<feature type="compositionally biased region" description="Low complexity" evidence="1">
    <location>
        <begin position="34"/>
        <end position="47"/>
    </location>
</feature>
<gene>
    <name evidence="2" type="ORF">B296_00023011</name>
</gene>
<name>A0A426Z258_ENSVE</name>
<evidence type="ECO:0000313" key="3">
    <source>
        <dbReference type="Proteomes" id="UP000287651"/>
    </source>
</evidence>
<feature type="compositionally biased region" description="Polar residues" evidence="1">
    <location>
        <begin position="57"/>
        <end position="69"/>
    </location>
</feature>
<dbReference type="EMBL" id="AMZH03008864">
    <property type="protein sequence ID" value="RRT58052.1"/>
    <property type="molecule type" value="Genomic_DNA"/>
</dbReference>
<feature type="region of interest" description="Disordered" evidence="1">
    <location>
        <begin position="134"/>
        <end position="157"/>
    </location>
</feature>
<comment type="caution">
    <text evidence="2">The sequence shown here is derived from an EMBL/GenBank/DDBJ whole genome shotgun (WGS) entry which is preliminary data.</text>
</comment>
<reference evidence="2 3" key="1">
    <citation type="journal article" date="2014" name="Agronomy (Basel)">
        <title>A Draft Genome Sequence for Ensete ventricosum, the Drought-Tolerant Tree Against Hunger.</title>
        <authorList>
            <person name="Harrison J."/>
            <person name="Moore K.A."/>
            <person name="Paszkiewicz K."/>
            <person name="Jones T."/>
            <person name="Grant M."/>
            <person name="Ambacheew D."/>
            <person name="Muzemil S."/>
            <person name="Studholme D.J."/>
        </authorList>
    </citation>
    <scope>NUCLEOTIDE SEQUENCE [LARGE SCALE GENOMIC DNA]</scope>
</reference>
<feature type="non-terminal residue" evidence="2">
    <location>
        <position position="1"/>
    </location>
</feature>
<proteinExistence type="predicted"/>
<evidence type="ECO:0000313" key="2">
    <source>
        <dbReference type="EMBL" id="RRT58052.1"/>
    </source>
</evidence>
<accession>A0A426Z258</accession>
<feature type="region of interest" description="Disordered" evidence="1">
    <location>
        <begin position="34"/>
        <end position="71"/>
    </location>
</feature>
<organism evidence="2 3">
    <name type="scientific">Ensete ventricosum</name>
    <name type="common">Abyssinian banana</name>
    <name type="synonym">Musa ensete</name>
    <dbReference type="NCBI Taxonomy" id="4639"/>
    <lineage>
        <taxon>Eukaryota</taxon>
        <taxon>Viridiplantae</taxon>
        <taxon>Streptophyta</taxon>
        <taxon>Embryophyta</taxon>
        <taxon>Tracheophyta</taxon>
        <taxon>Spermatophyta</taxon>
        <taxon>Magnoliopsida</taxon>
        <taxon>Liliopsida</taxon>
        <taxon>Zingiberales</taxon>
        <taxon>Musaceae</taxon>
        <taxon>Ensete</taxon>
    </lineage>
</organism>
<dbReference type="Proteomes" id="UP000287651">
    <property type="component" value="Unassembled WGS sequence"/>
</dbReference>
<sequence>RWRRPHPQHEEDHFLPHTSDAFDFYFSSPLRSSYKYPPSTTPQTTPSDPRLDCKQNKIPSTTDKLLSQQRKGRRTKMDCSKALAVVLICLLVLSATGDESCYCKCIKRCRTIPGTVHFDCSKACEAGCVSGGHEGADESCSPDQLGPVTAGGGPRQP</sequence>